<dbReference type="Pfam" id="PF11695">
    <property type="entry name" value="DUF3291"/>
    <property type="match status" value="1"/>
</dbReference>
<proteinExistence type="predicted"/>
<sequence>MSDVSYHLAQINIARLLAPLDDPLLADFVANLDAVNAAAEASPGYVWRLDEPAGAVCVFDDDWLIVNMSVWTSVGALTSYVYSAEHRAVLARRREWFARLADATTVLWWVPAGHLPDVAEGERKLRALRADGPTPAAFTLRATFPPPTGPASQAQTPDVEPCTA</sequence>
<feature type="region of interest" description="Disordered" evidence="1">
    <location>
        <begin position="144"/>
        <end position="164"/>
    </location>
</feature>
<dbReference type="EMBL" id="BAAALS010000004">
    <property type="protein sequence ID" value="GAA1742529.1"/>
    <property type="molecule type" value="Genomic_DNA"/>
</dbReference>
<keyword evidence="4" id="KW-1185">Reference proteome</keyword>
<organism evidence="3 4">
    <name type="scientific">Luedemannella helvata</name>
    <dbReference type="NCBI Taxonomy" id="349315"/>
    <lineage>
        <taxon>Bacteria</taxon>
        <taxon>Bacillati</taxon>
        <taxon>Actinomycetota</taxon>
        <taxon>Actinomycetes</taxon>
        <taxon>Micromonosporales</taxon>
        <taxon>Micromonosporaceae</taxon>
        <taxon>Luedemannella</taxon>
    </lineage>
</organism>
<evidence type="ECO:0000256" key="1">
    <source>
        <dbReference type="SAM" id="MobiDB-lite"/>
    </source>
</evidence>
<dbReference type="InterPro" id="IPR011008">
    <property type="entry name" value="Dimeric_a/b-barrel"/>
</dbReference>
<name>A0ABP4W1K7_9ACTN</name>
<dbReference type="InterPro" id="IPR021708">
    <property type="entry name" value="DUF3291"/>
</dbReference>
<gene>
    <name evidence="3" type="ORF">GCM10009681_11690</name>
</gene>
<dbReference type="RefSeq" id="WP_344077652.1">
    <property type="nucleotide sequence ID" value="NZ_BAAALS010000004.1"/>
</dbReference>
<dbReference type="Proteomes" id="UP001500655">
    <property type="component" value="Unassembled WGS sequence"/>
</dbReference>
<accession>A0ABP4W1K7</accession>
<evidence type="ECO:0000313" key="3">
    <source>
        <dbReference type="EMBL" id="GAA1742529.1"/>
    </source>
</evidence>
<reference evidence="4" key="1">
    <citation type="journal article" date="2019" name="Int. J. Syst. Evol. Microbiol.">
        <title>The Global Catalogue of Microorganisms (GCM) 10K type strain sequencing project: providing services to taxonomists for standard genome sequencing and annotation.</title>
        <authorList>
            <consortium name="The Broad Institute Genomics Platform"/>
            <consortium name="The Broad Institute Genome Sequencing Center for Infectious Disease"/>
            <person name="Wu L."/>
            <person name="Ma J."/>
        </authorList>
    </citation>
    <scope>NUCLEOTIDE SEQUENCE [LARGE SCALE GENOMIC DNA]</scope>
    <source>
        <strain evidence="4">JCM 13249</strain>
    </source>
</reference>
<feature type="domain" description="DUF3291" evidence="2">
    <location>
        <begin position="8"/>
        <end position="142"/>
    </location>
</feature>
<protein>
    <submittedName>
        <fullName evidence="3">DUF3291 domain-containing protein</fullName>
    </submittedName>
</protein>
<evidence type="ECO:0000313" key="4">
    <source>
        <dbReference type="Proteomes" id="UP001500655"/>
    </source>
</evidence>
<comment type="caution">
    <text evidence="3">The sequence shown here is derived from an EMBL/GenBank/DDBJ whole genome shotgun (WGS) entry which is preliminary data.</text>
</comment>
<evidence type="ECO:0000259" key="2">
    <source>
        <dbReference type="Pfam" id="PF11695"/>
    </source>
</evidence>
<dbReference type="SUPFAM" id="SSF54909">
    <property type="entry name" value="Dimeric alpha+beta barrel"/>
    <property type="match status" value="1"/>
</dbReference>